<dbReference type="PROSITE" id="PS00389">
    <property type="entry name" value="ATPASE_DELTA"/>
    <property type="match status" value="1"/>
</dbReference>
<keyword evidence="10" id="KW-1185">Reference proteome</keyword>
<dbReference type="InterPro" id="IPR020781">
    <property type="entry name" value="ATPase_OSCP/d_CS"/>
</dbReference>
<dbReference type="PANTHER" id="PTHR11910">
    <property type="entry name" value="ATP SYNTHASE DELTA CHAIN"/>
    <property type="match status" value="1"/>
</dbReference>
<dbReference type="EMBL" id="JXAK01000084">
    <property type="protein sequence ID" value="KIL37981.1"/>
    <property type="molecule type" value="Genomic_DNA"/>
</dbReference>
<keyword evidence="2 8" id="KW-0813">Transport</keyword>
<protein>
    <recommendedName>
        <fullName evidence="8">ATP synthase subunit delta</fullName>
    </recommendedName>
    <alternativeName>
        <fullName evidence="8">ATP synthase F(1) sector subunit delta</fullName>
    </alternativeName>
    <alternativeName>
        <fullName evidence="8">F-type ATPase subunit delta</fullName>
        <shortName evidence="8">F-ATPase subunit delta</shortName>
    </alternativeName>
</protein>
<comment type="subcellular location">
    <subcellularLocation>
        <location evidence="8">Cell membrane</location>
        <topology evidence="8">Peripheral membrane protein</topology>
    </subcellularLocation>
    <subcellularLocation>
        <location evidence="1">Membrane</location>
    </subcellularLocation>
</comment>
<proteinExistence type="inferred from homology"/>
<accession>A0ABR5AAA0</accession>
<evidence type="ECO:0000256" key="7">
    <source>
        <dbReference type="ARBA" id="ARBA00023310"/>
    </source>
</evidence>
<organism evidence="9 10">
    <name type="scientific">Gordoniibacillus kamchatkensis</name>
    <dbReference type="NCBI Taxonomy" id="1590651"/>
    <lineage>
        <taxon>Bacteria</taxon>
        <taxon>Bacillati</taxon>
        <taxon>Bacillota</taxon>
        <taxon>Bacilli</taxon>
        <taxon>Bacillales</taxon>
        <taxon>Paenibacillaceae</taxon>
        <taxon>Gordoniibacillus</taxon>
    </lineage>
</organism>
<dbReference type="NCBIfam" id="TIGR01145">
    <property type="entry name" value="ATP_synt_delta"/>
    <property type="match status" value="1"/>
</dbReference>
<dbReference type="Proteomes" id="UP000031967">
    <property type="component" value="Unassembled WGS sequence"/>
</dbReference>
<dbReference type="NCBIfam" id="NF004403">
    <property type="entry name" value="PRK05758.2-4"/>
    <property type="match status" value="1"/>
</dbReference>
<comment type="similarity">
    <text evidence="8">Belongs to the ATPase delta chain family.</text>
</comment>
<evidence type="ECO:0000256" key="8">
    <source>
        <dbReference type="HAMAP-Rule" id="MF_01416"/>
    </source>
</evidence>
<dbReference type="InterPro" id="IPR026015">
    <property type="entry name" value="ATP_synth_OSCP/delta_N_sf"/>
</dbReference>
<gene>
    <name evidence="8" type="primary">atpH</name>
    <name evidence="9" type="ORF">SD70_29515</name>
</gene>
<reference evidence="9 10" key="1">
    <citation type="submission" date="2014-12" db="EMBL/GenBank/DDBJ databases">
        <title>Draft genome sequence of Paenibacillus kamchatkensis strain B-2647.</title>
        <authorList>
            <person name="Karlyshev A.V."/>
            <person name="Kudryashova E.B."/>
        </authorList>
    </citation>
    <scope>NUCLEOTIDE SEQUENCE [LARGE SCALE GENOMIC DNA]</scope>
    <source>
        <strain evidence="9 10">VKM B-2647</strain>
    </source>
</reference>
<evidence type="ECO:0000256" key="5">
    <source>
        <dbReference type="ARBA" id="ARBA00023136"/>
    </source>
</evidence>
<evidence type="ECO:0000256" key="6">
    <source>
        <dbReference type="ARBA" id="ARBA00023196"/>
    </source>
</evidence>
<keyword evidence="7 8" id="KW-0066">ATP synthesis</keyword>
<evidence type="ECO:0000256" key="4">
    <source>
        <dbReference type="ARBA" id="ARBA00023065"/>
    </source>
</evidence>
<comment type="function">
    <text evidence="8">F(1)F(0) ATP synthase produces ATP from ADP in the presence of a proton or sodium gradient. F-type ATPases consist of two structural domains, F(1) containing the extramembraneous catalytic core and F(0) containing the membrane proton channel, linked together by a central stalk and a peripheral stalk. During catalysis, ATP synthesis in the catalytic domain of F(1) is coupled via a rotary mechanism of the central stalk subunits to proton translocation.</text>
</comment>
<comment type="function">
    <text evidence="8">This protein is part of the stalk that links CF(0) to CF(1). It either transmits conformational changes from CF(0) to CF(1) or is implicated in proton conduction.</text>
</comment>
<keyword evidence="4 8" id="KW-0406">Ion transport</keyword>
<dbReference type="Pfam" id="PF00213">
    <property type="entry name" value="OSCP"/>
    <property type="match status" value="1"/>
</dbReference>
<dbReference type="Gene3D" id="1.10.520.20">
    <property type="entry name" value="N-terminal domain of the delta subunit of the F1F0-ATP synthase"/>
    <property type="match status" value="1"/>
</dbReference>
<evidence type="ECO:0000313" key="10">
    <source>
        <dbReference type="Proteomes" id="UP000031967"/>
    </source>
</evidence>
<dbReference type="PRINTS" id="PR00125">
    <property type="entry name" value="ATPASEDELTA"/>
</dbReference>
<evidence type="ECO:0000256" key="3">
    <source>
        <dbReference type="ARBA" id="ARBA00022781"/>
    </source>
</evidence>
<evidence type="ECO:0000313" key="9">
    <source>
        <dbReference type="EMBL" id="KIL37981.1"/>
    </source>
</evidence>
<dbReference type="SUPFAM" id="SSF47928">
    <property type="entry name" value="N-terminal domain of the delta subunit of the F1F0-ATP synthase"/>
    <property type="match status" value="1"/>
</dbReference>
<dbReference type="InterPro" id="IPR000711">
    <property type="entry name" value="ATPase_OSCP/dsu"/>
</dbReference>
<comment type="caution">
    <text evidence="9">The sequence shown here is derived from an EMBL/GenBank/DDBJ whole genome shotgun (WGS) entry which is preliminary data.</text>
</comment>
<keyword evidence="6 8" id="KW-0139">CF(1)</keyword>
<name>A0ABR5AAA0_9BACL</name>
<sequence>MSSDFTVAKRYAKALFDLAQEQGIVTQVEEDLSAIVSIIKQNAELNQLLLHPNIDGTAKTNMLKQLFEGKVAEIVLGTIVLLVSRGREEMLPYVLTDYVQIASEAMKQATAFVSSPFELTDMEKLAIAEHFGQLTGKTIRVHTTIDKSLLGGIQVRIGDRLYDGSLSSKLQRLEKTLNASQAL</sequence>
<dbReference type="HAMAP" id="MF_01416">
    <property type="entry name" value="ATP_synth_delta_bact"/>
    <property type="match status" value="1"/>
</dbReference>
<keyword evidence="8" id="KW-1003">Cell membrane</keyword>
<evidence type="ECO:0000256" key="1">
    <source>
        <dbReference type="ARBA" id="ARBA00004370"/>
    </source>
</evidence>
<keyword evidence="3 8" id="KW-0375">Hydrogen ion transport</keyword>
<keyword evidence="5 8" id="KW-0472">Membrane</keyword>
<dbReference type="RefSeq" id="WP_041052125.1">
    <property type="nucleotide sequence ID" value="NZ_JXAK01000084.1"/>
</dbReference>
<evidence type="ECO:0000256" key="2">
    <source>
        <dbReference type="ARBA" id="ARBA00022448"/>
    </source>
</evidence>